<reference evidence="1 2" key="1">
    <citation type="submission" date="2016-10" db="EMBL/GenBank/DDBJ databases">
        <authorList>
            <person name="Varghese N."/>
            <person name="Submissions S."/>
        </authorList>
    </citation>
    <scope>NUCLEOTIDE SEQUENCE [LARGE SCALE GENOMIC DNA]</scope>
    <source>
        <strain evidence="1 2">DSM 25353</strain>
    </source>
</reference>
<gene>
    <name evidence="1" type="ORF">SAMN05444410_1292</name>
</gene>
<evidence type="ECO:0008006" key="3">
    <source>
        <dbReference type="Google" id="ProtNLM"/>
    </source>
</evidence>
<comment type="caution">
    <text evidence="1">The sequence shown here is derived from an EMBL/GenBank/DDBJ whole genome shotgun (WGS) entry which is preliminary data.</text>
</comment>
<evidence type="ECO:0000313" key="2">
    <source>
        <dbReference type="Proteomes" id="UP000198711"/>
    </source>
</evidence>
<organism evidence="1 2">
    <name type="scientific">Hydrobacter penzbergensis</name>
    <dbReference type="NCBI Taxonomy" id="1235997"/>
    <lineage>
        <taxon>Bacteria</taxon>
        <taxon>Pseudomonadati</taxon>
        <taxon>Bacteroidota</taxon>
        <taxon>Chitinophagia</taxon>
        <taxon>Chitinophagales</taxon>
        <taxon>Chitinophagaceae</taxon>
        <taxon>Hydrobacter</taxon>
    </lineage>
</organism>
<evidence type="ECO:0000313" key="1">
    <source>
        <dbReference type="EMBL" id="SDX69880.1"/>
    </source>
</evidence>
<name>A0A8X8IG95_9BACT</name>
<dbReference type="EMBL" id="FNNO01000029">
    <property type="protein sequence ID" value="SDX69880.1"/>
    <property type="molecule type" value="Genomic_DNA"/>
</dbReference>
<dbReference type="Proteomes" id="UP000198711">
    <property type="component" value="Unassembled WGS sequence"/>
</dbReference>
<sequence>MIKKIYLLLLFIITTIFTLKAQTSGVTNPQMNTVTIPTPNAASLGKFGDYPVSLYSGLVNISIPVYEIKSGSLSLPVALRYHPSGNKVADVSNWIGLGWSLDAGGMITRKVNGNVDETSNGYLSVGNVVKGTVNFRTSQDDLNYLLNFQRGFIDGEPDVFSYNLAGRSGHFIFNRDKTTLIKLPLDKTQITANLAANTITIVDENGITYQFGKGLDSSSCYETSNSFDPFKQTSVPVVTSWLLSAMISPDKADTISFKYTSQYLQGLTDINDYCVLKDQKLAYSPPTTFQSSTVASCYTYNVSNYSVEYKISEIGFRNGKILFNPSTDNRLDRTNDKKLSSITVYKYDYSTSSYLPLKTIQLYQSYYSNNDRLRLDSLKYTDNQNAGVEAYSFGYNSTILPSNLSRQKDWWGYYNSNYGSTLVPATQVSFINDGGTASTVTVGDANREPDTSRMKACVLERINYPTGGHTEFTYETNKYYYSNSIINAGGLRIKQIRKYDGISATPFILTYKYGNNESGYGNLNAPSNFSINPSFFSSSIISQAWGGPQSQQVCPESIRSRTYSSSLSIGLVPYDGVPVYYDYVTEYDGDPATGTVSGKTIYNYLFTPDVNNSYVPNSMAKLYTQTNYWQRGYLASKSIYDSNNKLIYQLSNNYGSFQSVRYDSVGLLVSRNYDYVTSPPASESLNDPNVTGASFNCGHPIYLFDYASYPVTTGNYVLNSTTETTFDQNTPSSSLVKTTSYVYNNNNYQPLQMTTNLSSGENEVTNIKYPLDYTVSSLPDSKSSGILNLQSKNIITVPVEKYTQRMNANGTNPRTITGILTSFKTSQPYPDTIYRFESSTGVSDFSASTITGNSFIKDYRYQPAVIMQSFDSRGNTLQQQKISDPIRSYVWDYNQQYPVAEVVNASLQDIAYTSFEANGTGNWTITGAATVQDATSPTGNKYYTLSAANYLTKSGLNTGSVYVVSYWSKNGSSSYLVNGAAGTAGMNANGWVYYEHVVSGVSAITISGSGSIDEVRLYPKGSLMTTYAFNPLVGMTNKCDALNHIVYYEYDAFSRLKLIRDSYKNVVKRFDYLYQIPNNASAYWVTINGPACELNSSGSNTGNQLTTQKNINPNSSTYTQTQTISTYNTTACPVMANVTYSNATSDYIYLKLTNTSTNTTYSFTLNSGAASGTVAGQVPIGTYNVNMSASNASALYTYSFYTFTSAGVNSTSFYNVQVCATCAVARITY</sequence>
<proteinExistence type="predicted"/>
<dbReference type="AlphaFoldDB" id="A0A8X8IG95"/>
<dbReference type="RefSeq" id="WP_092727071.1">
    <property type="nucleotide sequence ID" value="NZ_FNNO01000029.1"/>
</dbReference>
<protein>
    <recommendedName>
        <fullName evidence="3">YD repeat-containing protein</fullName>
    </recommendedName>
</protein>
<accession>A0A8X8IG95</accession>
<keyword evidence="2" id="KW-1185">Reference proteome</keyword>